<accession>A0A135LBI8</accession>
<feature type="region of interest" description="Disordered" evidence="1">
    <location>
        <begin position="1"/>
        <end position="45"/>
    </location>
</feature>
<gene>
    <name evidence="2" type="ORF">PGRI_051820</name>
</gene>
<feature type="region of interest" description="Disordered" evidence="1">
    <location>
        <begin position="570"/>
        <end position="591"/>
    </location>
</feature>
<feature type="compositionally biased region" description="Polar residues" evidence="1">
    <location>
        <begin position="581"/>
        <end position="591"/>
    </location>
</feature>
<dbReference type="Proteomes" id="UP000070168">
    <property type="component" value="Unassembled WGS sequence"/>
</dbReference>
<name>A0A135LBI8_PENPA</name>
<evidence type="ECO:0000256" key="1">
    <source>
        <dbReference type="SAM" id="MobiDB-lite"/>
    </source>
</evidence>
<proteinExistence type="predicted"/>
<evidence type="ECO:0000313" key="3">
    <source>
        <dbReference type="Proteomes" id="UP000070168"/>
    </source>
</evidence>
<keyword evidence="2" id="KW-0012">Acyltransferase</keyword>
<reference evidence="2 3" key="1">
    <citation type="journal article" date="2016" name="BMC Genomics">
        <title>Genome sequencing and secondary metabolism of the postharvest pathogen Penicillium griseofulvum.</title>
        <authorList>
            <person name="Banani H."/>
            <person name="Marcet-Houben M."/>
            <person name="Ballester A.R."/>
            <person name="Abbruscato P."/>
            <person name="Gonzalez-Candelas L."/>
            <person name="Gabaldon T."/>
            <person name="Spadaro D."/>
        </authorList>
    </citation>
    <scope>NUCLEOTIDE SEQUENCE [LARGE SCALE GENOMIC DNA]</scope>
    <source>
        <strain evidence="2 3">PG3</strain>
    </source>
</reference>
<keyword evidence="3" id="KW-1185">Reference proteome</keyword>
<dbReference type="OMA" id="YEFDQTG"/>
<dbReference type="AlphaFoldDB" id="A0A135LBI8"/>
<dbReference type="Gene3D" id="3.40.630.30">
    <property type="match status" value="1"/>
</dbReference>
<feature type="compositionally biased region" description="Basic and acidic residues" evidence="1">
    <location>
        <begin position="1"/>
        <end position="29"/>
    </location>
</feature>
<protein>
    <submittedName>
        <fullName evidence="2">Acyl-CoA N-acyltransferase</fullName>
    </submittedName>
</protein>
<sequence>MAEEVERSAPFRGKKDTTRRPPKDFDKPKSTVPESTVPEPTVFANSSSSDMLRVFQSMGETERNKLIQSIDNLSWAQTWDLTKQFDKQRRKNKPVQQPLFGMEDDGHSCPEKLPAARDGPGADISSKVYQLLAKPRIAEGVEEPEPWASDPPEFIPDDACNEIAKTAKAPNNMQSRSHRDYRQKIQVKAYGKSRRTFPIIKNGTLTFTSEKHSAIHELERSLPDDYTLDIQNGDDRWDELKHRISSFDLPNTVVRNQFRKWWDQLPLGCQVDIYHVAFFDGTAMPDGQSAMFLPDIKHIPTPRNMKDEQTRLHWHETSEGYVYNLGKVNIRRRKKEQEKQEYLRRTAPYRAWLELPPDSKVVPPGIYLRPVEYYDYTSILEIMNWYAKNSALSSETGSVGVKYFEKLLNYCRENHFPFIAAARRPPEPLCRNPIDPVVGYAYVEFHRPGKKADMNMGELHVFIREGNKKQHIGRALVDMVLSCFDATSEMSTDYEFDQTGTVQYGPGYGRHLTTMVCTIATSPETQEDNAWVKKWLEKDFDFEYKCVFENARVKTGKSFDLGYMARRIRGPHTSDGVEGQGQAQPQGSGTQSAILRYL</sequence>
<evidence type="ECO:0000313" key="2">
    <source>
        <dbReference type="EMBL" id="KXG46326.1"/>
    </source>
</evidence>
<keyword evidence="2" id="KW-0808">Transferase</keyword>
<comment type="caution">
    <text evidence="2">The sequence shown here is derived from an EMBL/GenBank/DDBJ whole genome shotgun (WGS) entry which is preliminary data.</text>
</comment>
<organism evidence="2 3">
    <name type="scientific">Penicillium patulum</name>
    <name type="common">Penicillium griseofulvum</name>
    <dbReference type="NCBI Taxonomy" id="5078"/>
    <lineage>
        <taxon>Eukaryota</taxon>
        <taxon>Fungi</taxon>
        <taxon>Dikarya</taxon>
        <taxon>Ascomycota</taxon>
        <taxon>Pezizomycotina</taxon>
        <taxon>Eurotiomycetes</taxon>
        <taxon>Eurotiomycetidae</taxon>
        <taxon>Eurotiales</taxon>
        <taxon>Aspergillaceae</taxon>
        <taxon>Penicillium</taxon>
    </lineage>
</organism>
<dbReference type="GO" id="GO:0016746">
    <property type="term" value="F:acyltransferase activity"/>
    <property type="evidence" value="ECO:0007669"/>
    <property type="project" value="UniProtKB-KW"/>
</dbReference>
<dbReference type="RefSeq" id="XP_040644862.1">
    <property type="nucleotide sequence ID" value="XM_040792895.1"/>
</dbReference>
<dbReference type="EMBL" id="LHQR01000069">
    <property type="protein sequence ID" value="KXG46326.1"/>
    <property type="molecule type" value="Genomic_DNA"/>
</dbReference>
<dbReference type="GeneID" id="63708195"/>
<dbReference type="OrthoDB" id="2129362at2759"/>